<dbReference type="GO" id="GO:0005119">
    <property type="term" value="F:smoothened binding"/>
    <property type="evidence" value="ECO:0007669"/>
    <property type="project" value="TreeGrafter"/>
</dbReference>
<feature type="region of interest" description="Disordered" evidence="6">
    <location>
        <begin position="23"/>
        <end position="43"/>
    </location>
</feature>
<comment type="subcellular location">
    <subcellularLocation>
        <location evidence="1">Membrane</location>
        <topology evidence="1">Multi-pass membrane protein</topology>
    </subcellularLocation>
</comment>
<keyword evidence="5" id="KW-0325">Glycoprotein</keyword>
<protein>
    <submittedName>
        <fullName evidence="8">Uncharacterized protein</fullName>
    </submittedName>
</protein>
<dbReference type="GO" id="GO:0005886">
    <property type="term" value="C:plasma membrane"/>
    <property type="evidence" value="ECO:0007669"/>
    <property type="project" value="TreeGrafter"/>
</dbReference>
<dbReference type="OrthoDB" id="5873834at2759"/>
<gene>
    <name evidence="8" type="ORF">PECAL_1P34740</name>
</gene>
<evidence type="ECO:0000313" key="8">
    <source>
        <dbReference type="EMBL" id="CAH0366959.1"/>
    </source>
</evidence>
<name>A0A8J2SG33_9STRA</name>
<reference evidence="8" key="1">
    <citation type="submission" date="2021-11" db="EMBL/GenBank/DDBJ databases">
        <authorList>
            <consortium name="Genoscope - CEA"/>
            <person name="William W."/>
        </authorList>
    </citation>
    <scope>NUCLEOTIDE SEQUENCE</scope>
</reference>
<keyword evidence="4 7" id="KW-0472">Membrane</keyword>
<dbReference type="Proteomes" id="UP000789595">
    <property type="component" value="Unassembled WGS sequence"/>
</dbReference>
<evidence type="ECO:0000256" key="7">
    <source>
        <dbReference type="SAM" id="Phobius"/>
    </source>
</evidence>
<dbReference type="PANTHER" id="PTHR46022">
    <property type="entry name" value="PROTEIN PATCHED"/>
    <property type="match status" value="1"/>
</dbReference>
<dbReference type="GO" id="GO:0008158">
    <property type="term" value="F:hedgehog receptor activity"/>
    <property type="evidence" value="ECO:0007669"/>
    <property type="project" value="TreeGrafter"/>
</dbReference>
<keyword evidence="9" id="KW-1185">Reference proteome</keyword>
<dbReference type="GO" id="GO:0045879">
    <property type="term" value="P:negative regulation of smoothened signaling pathway"/>
    <property type="evidence" value="ECO:0007669"/>
    <property type="project" value="TreeGrafter"/>
</dbReference>
<organism evidence="8 9">
    <name type="scientific">Pelagomonas calceolata</name>
    <dbReference type="NCBI Taxonomy" id="35677"/>
    <lineage>
        <taxon>Eukaryota</taxon>
        <taxon>Sar</taxon>
        <taxon>Stramenopiles</taxon>
        <taxon>Ochrophyta</taxon>
        <taxon>Pelagophyceae</taxon>
        <taxon>Pelagomonadales</taxon>
        <taxon>Pelagomonadaceae</taxon>
        <taxon>Pelagomonas</taxon>
    </lineage>
</organism>
<keyword evidence="3 7" id="KW-1133">Transmembrane helix</keyword>
<evidence type="ECO:0000313" key="9">
    <source>
        <dbReference type="Proteomes" id="UP000789595"/>
    </source>
</evidence>
<feature type="transmembrane region" description="Helical" evidence="7">
    <location>
        <begin position="66"/>
        <end position="86"/>
    </location>
</feature>
<evidence type="ECO:0000256" key="5">
    <source>
        <dbReference type="ARBA" id="ARBA00023180"/>
    </source>
</evidence>
<comment type="caution">
    <text evidence="8">The sequence shown here is derived from an EMBL/GenBank/DDBJ whole genome shotgun (WGS) entry which is preliminary data.</text>
</comment>
<proteinExistence type="predicted"/>
<accession>A0A8J2SG33</accession>
<dbReference type="EMBL" id="CAKKNE010000001">
    <property type="protein sequence ID" value="CAH0366959.1"/>
    <property type="molecule type" value="Genomic_DNA"/>
</dbReference>
<evidence type="ECO:0000256" key="4">
    <source>
        <dbReference type="ARBA" id="ARBA00023136"/>
    </source>
</evidence>
<evidence type="ECO:0000256" key="6">
    <source>
        <dbReference type="SAM" id="MobiDB-lite"/>
    </source>
</evidence>
<feature type="transmembrane region" description="Helical" evidence="7">
    <location>
        <begin position="183"/>
        <end position="211"/>
    </location>
</feature>
<evidence type="ECO:0000256" key="3">
    <source>
        <dbReference type="ARBA" id="ARBA00022989"/>
    </source>
</evidence>
<dbReference type="AlphaFoldDB" id="A0A8J2SG33"/>
<evidence type="ECO:0000256" key="2">
    <source>
        <dbReference type="ARBA" id="ARBA00022692"/>
    </source>
</evidence>
<evidence type="ECO:0000256" key="1">
    <source>
        <dbReference type="ARBA" id="ARBA00004141"/>
    </source>
</evidence>
<sequence>MSAADVAEETKADVEAVKSVEDASYPTTASRELSHTKPSFAADADRGPGERAFYWFGKNVVGKRPWLVLLVVAALFAALTTGLFVASKTDTDLFGSLVLRPGSRVDRESKNTHRKLVEGYESGSEATNARATRGGKNMLTRKNMKQAIAFYRKKNVNDVSVTHGGVTYESKDMAFARYEYIQLYYFQLYSIIIACGLFFGVVIFPGLLAAAGEENDN</sequence>
<dbReference type="PANTHER" id="PTHR46022:SF1">
    <property type="entry name" value="PROTEIN PATCHED"/>
    <property type="match status" value="1"/>
</dbReference>
<keyword evidence="2 7" id="KW-0812">Transmembrane</keyword>
<dbReference type="GO" id="GO:0097108">
    <property type="term" value="F:hedgehog family protein binding"/>
    <property type="evidence" value="ECO:0007669"/>
    <property type="project" value="TreeGrafter"/>
</dbReference>